<feature type="compositionally biased region" description="Polar residues" evidence="1">
    <location>
        <begin position="17"/>
        <end position="27"/>
    </location>
</feature>
<feature type="compositionally biased region" description="Basic and acidic residues" evidence="1">
    <location>
        <begin position="52"/>
        <end position="65"/>
    </location>
</feature>
<reference evidence="2 3" key="1">
    <citation type="submission" date="2015-01" db="EMBL/GenBank/DDBJ databases">
        <title>The Genome Sequence of Capronia semiimmersa CBS27337.</title>
        <authorList>
            <consortium name="The Broad Institute Genomics Platform"/>
            <person name="Cuomo C."/>
            <person name="de Hoog S."/>
            <person name="Gorbushina A."/>
            <person name="Stielow B."/>
            <person name="Teixiera M."/>
            <person name="Abouelleil A."/>
            <person name="Chapman S.B."/>
            <person name="Priest M."/>
            <person name="Young S.K."/>
            <person name="Wortman J."/>
            <person name="Nusbaum C."/>
            <person name="Birren B."/>
        </authorList>
    </citation>
    <scope>NUCLEOTIDE SEQUENCE [LARGE SCALE GENOMIC DNA]</scope>
    <source>
        <strain evidence="2 3">CBS 27337</strain>
    </source>
</reference>
<gene>
    <name evidence="2" type="ORF">PV04_05655</name>
</gene>
<dbReference type="HOGENOM" id="CLU_182434_1_0_1"/>
<evidence type="ECO:0000313" key="2">
    <source>
        <dbReference type="EMBL" id="KIW66319.1"/>
    </source>
</evidence>
<sequence>MSAPNAGRQSPDPEHQTGAQQGDTPAQGSGKFDNSQHKDEGKDDQLGNLESNPKHILQDHAETKTAKGTSADSASTS</sequence>
<feature type="compositionally biased region" description="Basic and acidic residues" evidence="1">
    <location>
        <begin position="34"/>
        <end position="45"/>
    </location>
</feature>
<dbReference type="Proteomes" id="UP000054266">
    <property type="component" value="Unassembled WGS sequence"/>
</dbReference>
<name>A0A0D2G2H9_9EURO</name>
<proteinExistence type="predicted"/>
<feature type="region of interest" description="Disordered" evidence="1">
    <location>
        <begin position="1"/>
        <end position="77"/>
    </location>
</feature>
<protein>
    <submittedName>
        <fullName evidence="2">Uncharacterized protein</fullName>
    </submittedName>
</protein>
<feature type="compositionally biased region" description="Polar residues" evidence="1">
    <location>
        <begin position="66"/>
        <end position="77"/>
    </location>
</feature>
<keyword evidence="3" id="KW-1185">Reference proteome</keyword>
<evidence type="ECO:0000256" key="1">
    <source>
        <dbReference type="SAM" id="MobiDB-lite"/>
    </source>
</evidence>
<evidence type="ECO:0000313" key="3">
    <source>
        <dbReference type="Proteomes" id="UP000054266"/>
    </source>
</evidence>
<dbReference type="EMBL" id="KN846959">
    <property type="protein sequence ID" value="KIW66319.1"/>
    <property type="molecule type" value="Genomic_DNA"/>
</dbReference>
<dbReference type="AlphaFoldDB" id="A0A0D2G2H9"/>
<accession>A0A0D2G2H9</accession>
<organism evidence="2 3">
    <name type="scientific">Phialophora macrospora</name>
    <dbReference type="NCBI Taxonomy" id="1851006"/>
    <lineage>
        <taxon>Eukaryota</taxon>
        <taxon>Fungi</taxon>
        <taxon>Dikarya</taxon>
        <taxon>Ascomycota</taxon>
        <taxon>Pezizomycotina</taxon>
        <taxon>Eurotiomycetes</taxon>
        <taxon>Chaetothyriomycetidae</taxon>
        <taxon>Chaetothyriales</taxon>
        <taxon>Herpotrichiellaceae</taxon>
        <taxon>Phialophora</taxon>
    </lineage>
</organism>